<keyword evidence="1" id="KW-0175">Coiled coil</keyword>
<dbReference type="EMBL" id="CP023434">
    <property type="protein sequence ID" value="AXY25604.1"/>
    <property type="molecule type" value="Genomic_DNA"/>
</dbReference>
<feature type="coiled-coil region" evidence="1">
    <location>
        <begin position="31"/>
        <end position="73"/>
    </location>
</feature>
<accession>A0A347WKJ7</accession>
<evidence type="ECO:0008006" key="4">
    <source>
        <dbReference type="Google" id="ProtNLM"/>
    </source>
</evidence>
<sequence>MSELTNLKQSVMQQVEERGKLWLERETAKIQAQYEQDLAKLRADKQAQKEVRLKQLKDEHDQQIQQINNQKRQSSLASKQELLQALFNEAVLQMETSDIHEQIDFFNQTMQAFTQEPVQVHFGEKTGRHFNDETYNYLEGLHPQADFSRDLLAGEGGFIISSDKIDYNYLYSRMVEHVQGPLSQKLAQEIFGPRE</sequence>
<dbReference type="KEGG" id="abae:CL176_06120"/>
<evidence type="ECO:0000256" key="1">
    <source>
        <dbReference type="SAM" id="Coils"/>
    </source>
</evidence>
<protein>
    <recommendedName>
        <fullName evidence="4">ATPase</fullName>
    </recommendedName>
</protein>
<keyword evidence="3" id="KW-1185">Reference proteome</keyword>
<dbReference type="RefSeq" id="WP_118990506.1">
    <property type="nucleotide sequence ID" value="NZ_CP023434.1"/>
</dbReference>
<dbReference type="AlphaFoldDB" id="A0A347WKJ7"/>
<dbReference type="Proteomes" id="UP000263232">
    <property type="component" value="Chromosome"/>
</dbReference>
<name>A0A347WKJ7_9LACT</name>
<proteinExistence type="predicted"/>
<evidence type="ECO:0000313" key="3">
    <source>
        <dbReference type="Proteomes" id="UP000263232"/>
    </source>
</evidence>
<organism evidence="2 3">
    <name type="scientific">Suicoccus acidiformans</name>
    <dbReference type="NCBI Taxonomy" id="2036206"/>
    <lineage>
        <taxon>Bacteria</taxon>
        <taxon>Bacillati</taxon>
        <taxon>Bacillota</taxon>
        <taxon>Bacilli</taxon>
        <taxon>Lactobacillales</taxon>
        <taxon>Aerococcaceae</taxon>
        <taxon>Suicoccus</taxon>
    </lineage>
</organism>
<dbReference type="OrthoDB" id="2139645at2"/>
<reference evidence="2 3" key="1">
    <citation type="submission" date="2017-09" db="EMBL/GenBank/DDBJ databases">
        <title>Complete genome sequence of Oxytococcus suis strain ZY16052.</title>
        <authorList>
            <person name="Li F."/>
        </authorList>
    </citation>
    <scope>NUCLEOTIDE SEQUENCE [LARGE SCALE GENOMIC DNA]</scope>
    <source>
        <strain evidence="2 3">ZY16052</strain>
    </source>
</reference>
<gene>
    <name evidence="2" type="ORF">CL176_06120</name>
</gene>
<evidence type="ECO:0000313" key="2">
    <source>
        <dbReference type="EMBL" id="AXY25604.1"/>
    </source>
</evidence>